<dbReference type="SUPFAM" id="SSF52833">
    <property type="entry name" value="Thioredoxin-like"/>
    <property type="match status" value="1"/>
</dbReference>
<dbReference type="PROSITE" id="PS51352">
    <property type="entry name" value="THIOREDOXIN_2"/>
    <property type="match status" value="1"/>
</dbReference>
<feature type="domain" description="Thioredoxin" evidence="4">
    <location>
        <begin position="24"/>
        <end position="210"/>
    </location>
</feature>
<dbReference type="CDD" id="cd02968">
    <property type="entry name" value="SCO"/>
    <property type="match status" value="1"/>
</dbReference>
<dbReference type="EMBL" id="AP025292">
    <property type="protein sequence ID" value="BDC99693.1"/>
    <property type="molecule type" value="Genomic_DNA"/>
</dbReference>
<dbReference type="Proteomes" id="UP001354989">
    <property type="component" value="Chromosome"/>
</dbReference>
<sequence>MKKTFIQLFLALGILSACNSNNDKPLPILGPRTPVETTVDGKLSQDTVYHKIGSFSFLNQDSVTVSNADYDGKVYVADFFFTTCPTICPIMKTQMIRVYEHFKDNDQVKILSHSIDPDHDNVAVLHKFANQLGVQAPKWNFVTGEKQDIYRVGQESYMVSALEDPEAPGGFIHSGAFILVDQQGHIRGLYDGTKEDQVDRLINDIPKLLKSKP</sequence>
<feature type="chain" id="PRO_5046888844" evidence="3">
    <location>
        <begin position="20"/>
        <end position="213"/>
    </location>
</feature>
<evidence type="ECO:0000313" key="5">
    <source>
        <dbReference type="EMBL" id="BDC99693.1"/>
    </source>
</evidence>
<dbReference type="PROSITE" id="PS51257">
    <property type="entry name" value="PROKAR_LIPOPROTEIN"/>
    <property type="match status" value="1"/>
</dbReference>
<dbReference type="Pfam" id="PF02630">
    <property type="entry name" value="SCO1-SenC"/>
    <property type="match status" value="1"/>
</dbReference>
<reference evidence="5 6" key="1">
    <citation type="submission" date="2021-12" db="EMBL/GenBank/DDBJ databases">
        <title>Genome sequencing of bacteria with rrn-lacking chromosome and rrn-plasmid.</title>
        <authorList>
            <person name="Anda M."/>
            <person name="Iwasaki W."/>
        </authorList>
    </citation>
    <scope>NUCLEOTIDE SEQUENCE [LARGE SCALE GENOMIC DNA]</scope>
    <source>
        <strain evidence="5 6">NBRC 101262</strain>
    </source>
</reference>
<evidence type="ECO:0000256" key="2">
    <source>
        <dbReference type="ARBA" id="ARBA00023008"/>
    </source>
</evidence>
<protein>
    <submittedName>
        <fullName evidence="5">SCO family protein</fullName>
    </submittedName>
</protein>
<organism evidence="5 6">
    <name type="scientific">Persicobacter psychrovividus</name>
    <dbReference type="NCBI Taxonomy" id="387638"/>
    <lineage>
        <taxon>Bacteria</taxon>
        <taxon>Pseudomonadati</taxon>
        <taxon>Bacteroidota</taxon>
        <taxon>Cytophagia</taxon>
        <taxon>Cytophagales</taxon>
        <taxon>Persicobacteraceae</taxon>
        <taxon>Persicobacter</taxon>
    </lineage>
</organism>
<dbReference type="InterPro" id="IPR036249">
    <property type="entry name" value="Thioredoxin-like_sf"/>
</dbReference>
<dbReference type="InterPro" id="IPR013766">
    <property type="entry name" value="Thioredoxin_domain"/>
</dbReference>
<name>A0ABN6LA50_9BACT</name>
<accession>A0ABN6LA50</accession>
<evidence type="ECO:0000256" key="1">
    <source>
        <dbReference type="ARBA" id="ARBA00010996"/>
    </source>
</evidence>
<proteinExistence type="inferred from homology"/>
<keyword evidence="3" id="KW-0732">Signal</keyword>
<dbReference type="PANTHER" id="PTHR12151:SF25">
    <property type="entry name" value="LINALOOL DEHYDRATASE_ISOMERASE DOMAIN-CONTAINING PROTEIN"/>
    <property type="match status" value="1"/>
</dbReference>
<keyword evidence="6" id="KW-1185">Reference proteome</keyword>
<evidence type="ECO:0000313" key="6">
    <source>
        <dbReference type="Proteomes" id="UP001354989"/>
    </source>
</evidence>
<dbReference type="InterPro" id="IPR003782">
    <property type="entry name" value="SCO1/SenC"/>
</dbReference>
<dbReference type="RefSeq" id="WP_338396953.1">
    <property type="nucleotide sequence ID" value="NZ_AP025292.1"/>
</dbReference>
<evidence type="ECO:0000256" key="3">
    <source>
        <dbReference type="SAM" id="SignalP"/>
    </source>
</evidence>
<comment type="similarity">
    <text evidence="1">Belongs to the SCO1/2 family.</text>
</comment>
<dbReference type="Gene3D" id="3.40.30.10">
    <property type="entry name" value="Glutaredoxin"/>
    <property type="match status" value="1"/>
</dbReference>
<dbReference type="PANTHER" id="PTHR12151">
    <property type="entry name" value="ELECTRON TRANSPORT PROTIN SCO1/SENC FAMILY MEMBER"/>
    <property type="match status" value="1"/>
</dbReference>
<evidence type="ECO:0000259" key="4">
    <source>
        <dbReference type="PROSITE" id="PS51352"/>
    </source>
</evidence>
<feature type="signal peptide" evidence="3">
    <location>
        <begin position="1"/>
        <end position="19"/>
    </location>
</feature>
<keyword evidence="2" id="KW-0186">Copper</keyword>
<gene>
    <name evidence="5" type="ORF">PEPS_19740</name>
</gene>